<proteinExistence type="predicted"/>
<feature type="compositionally biased region" description="Basic and acidic residues" evidence="2">
    <location>
        <begin position="80"/>
        <end position="95"/>
    </location>
</feature>
<comment type="caution">
    <text evidence="3">The sequence shown here is derived from an EMBL/GenBank/DDBJ whole genome shotgun (WGS) entry which is preliminary data.</text>
</comment>
<keyword evidence="4" id="KW-1185">Reference proteome</keyword>
<feature type="region of interest" description="Disordered" evidence="2">
    <location>
        <begin position="230"/>
        <end position="282"/>
    </location>
</feature>
<reference evidence="3" key="1">
    <citation type="submission" date="2023-07" db="EMBL/GenBank/DDBJ databases">
        <authorList>
            <consortium name="CYATHOMIX"/>
        </authorList>
    </citation>
    <scope>NUCLEOTIDE SEQUENCE</scope>
    <source>
        <strain evidence="3">N/A</strain>
    </source>
</reference>
<protein>
    <submittedName>
        <fullName evidence="3">Uncharacterized protein</fullName>
    </submittedName>
</protein>
<feature type="coiled-coil region" evidence="1">
    <location>
        <begin position="170"/>
        <end position="197"/>
    </location>
</feature>
<keyword evidence="1" id="KW-0175">Coiled coil</keyword>
<feature type="compositionally biased region" description="Low complexity" evidence="2">
    <location>
        <begin position="96"/>
        <end position="109"/>
    </location>
</feature>
<dbReference type="EMBL" id="CATQJL010000326">
    <property type="protein sequence ID" value="CAJ0610000.1"/>
    <property type="molecule type" value="Genomic_DNA"/>
</dbReference>
<accession>A0AA36HFS7</accession>
<evidence type="ECO:0000256" key="1">
    <source>
        <dbReference type="SAM" id="Coils"/>
    </source>
</evidence>
<feature type="compositionally biased region" description="Basic residues" evidence="2">
    <location>
        <begin position="110"/>
        <end position="121"/>
    </location>
</feature>
<feature type="region of interest" description="Disordered" evidence="2">
    <location>
        <begin position="60"/>
        <end position="151"/>
    </location>
</feature>
<evidence type="ECO:0000313" key="4">
    <source>
        <dbReference type="Proteomes" id="UP001176961"/>
    </source>
</evidence>
<feature type="compositionally biased region" description="Polar residues" evidence="2">
    <location>
        <begin position="267"/>
        <end position="277"/>
    </location>
</feature>
<feature type="coiled-coil region" evidence="1">
    <location>
        <begin position="16"/>
        <end position="54"/>
    </location>
</feature>
<dbReference type="Proteomes" id="UP001176961">
    <property type="component" value="Unassembled WGS sequence"/>
</dbReference>
<gene>
    <name evidence="3" type="ORF">CYNAS_LOCUS21983</name>
</gene>
<feature type="compositionally biased region" description="Acidic residues" evidence="2">
    <location>
        <begin position="238"/>
        <end position="258"/>
    </location>
</feature>
<organism evidence="3 4">
    <name type="scientific">Cylicocyclus nassatus</name>
    <name type="common">Nematode worm</name>
    <dbReference type="NCBI Taxonomy" id="53992"/>
    <lineage>
        <taxon>Eukaryota</taxon>
        <taxon>Metazoa</taxon>
        <taxon>Ecdysozoa</taxon>
        <taxon>Nematoda</taxon>
        <taxon>Chromadorea</taxon>
        <taxon>Rhabditida</taxon>
        <taxon>Rhabditina</taxon>
        <taxon>Rhabditomorpha</taxon>
        <taxon>Strongyloidea</taxon>
        <taxon>Strongylidae</taxon>
        <taxon>Cylicocyclus</taxon>
    </lineage>
</organism>
<dbReference type="AlphaFoldDB" id="A0AA36HFS7"/>
<feature type="compositionally biased region" description="Basic and acidic residues" evidence="2">
    <location>
        <begin position="64"/>
        <end position="73"/>
    </location>
</feature>
<name>A0AA36HFS7_CYLNA</name>
<evidence type="ECO:0000256" key="2">
    <source>
        <dbReference type="SAM" id="MobiDB-lite"/>
    </source>
</evidence>
<sequence>MMTYGSKNYQYGRSPRQEMLDDMREELLKAKKANAQLALDNRLLNTKLQRLSREIRIYTGAKLPKIEHTERHQQSGSNSTERHQQSGSRSTERHQQPSSNSSSQSNSRSSQKKRSRSKPRLRSSESKAEPIVQIITRTETSPGGKTAEENELSNQIRVLHEKNKKKLKVAKAYAEQNRKLKERLKQMREEFHELQKIPKIESGSGTPSIQLNGLESHLVDLVSKLESTRFQENGGVDTGDDEETPDDNPSEPGQDDERDTNSDDQRQNGTANKSANVEDQVPPDVLLYVISELATAHYERRRVLEMLDAG</sequence>
<evidence type="ECO:0000313" key="3">
    <source>
        <dbReference type="EMBL" id="CAJ0610000.1"/>
    </source>
</evidence>